<name>H1YHZ8_9SPHI</name>
<dbReference type="eggNOG" id="COG0265">
    <property type="taxonomic scope" value="Bacteria"/>
</dbReference>
<evidence type="ECO:0000313" key="3">
    <source>
        <dbReference type="EMBL" id="EHQ25546.1"/>
    </source>
</evidence>
<accession>H1YHZ8</accession>
<dbReference type="Proteomes" id="UP000002774">
    <property type="component" value="Chromosome"/>
</dbReference>
<dbReference type="OrthoDB" id="9342482at2"/>
<dbReference type="Pfam" id="PF18962">
    <property type="entry name" value="Por_Secre_tail"/>
    <property type="match status" value="1"/>
</dbReference>
<keyword evidence="4" id="KW-1185">Reference proteome</keyword>
<dbReference type="PANTHER" id="PTHR36234">
    <property type="entry name" value="LYSYL ENDOPEPTIDASE"/>
    <property type="match status" value="1"/>
</dbReference>
<feature type="signal peptide" evidence="1">
    <location>
        <begin position="1"/>
        <end position="19"/>
    </location>
</feature>
<dbReference type="NCBIfam" id="TIGR04183">
    <property type="entry name" value="Por_Secre_tail"/>
    <property type="match status" value="1"/>
</dbReference>
<dbReference type="HOGENOM" id="CLU_021087_0_0_10"/>
<reference evidence="3" key="1">
    <citation type="submission" date="2011-09" db="EMBL/GenBank/DDBJ databases">
        <title>The permanent draft genome of Mucilaginibacter paludis DSM 18603.</title>
        <authorList>
            <consortium name="US DOE Joint Genome Institute (JGI-PGF)"/>
            <person name="Lucas S."/>
            <person name="Han J."/>
            <person name="Lapidus A."/>
            <person name="Bruce D."/>
            <person name="Goodwin L."/>
            <person name="Pitluck S."/>
            <person name="Peters L."/>
            <person name="Kyrpides N."/>
            <person name="Mavromatis K."/>
            <person name="Ivanova N."/>
            <person name="Mikhailova N."/>
            <person name="Held B."/>
            <person name="Detter J.C."/>
            <person name="Tapia R."/>
            <person name="Han C."/>
            <person name="Land M."/>
            <person name="Hauser L."/>
            <person name="Markowitz V."/>
            <person name="Cheng J.-F."/>
            <person name="Hugenholtz P."/>
            <person name="Woyke T."/>
            <person name="Wu D."/>
            <person name="Tindall B."/>
            <person name="Brambilla E."/>
            <person name="Klenk H.-P."/>
            <person name="Eisen J.A."/>
        </authorList>
    </citation>
    <scope>NUCLEOTIDE SEQUENCE [LARGE SCALE GENOMIC DNA]</scope>
    <source>
        <strain evidence="3">DSM 18603</strain>
    </source>
</reference>
<evidence type="ECO:0000259" key="2">
    <source>
        <dbReference type="Pfam" id="PF18962"/>
    </source>
</evidence>
<proteinExistence type="predicted"/>
<feature type="domain" description="Secretion system C-terminal sorting" evidence="2">
    <location>
        <begin position="648"/>
        <end position="733"/>
    </location>
</feature>
<dbReference type="Gene3D" id="2.40.10.10">
    <property type="entry name" value="Trypsin-like serine proteases"/>
    <property type="match status" value="2"/>
</dbReference>
<sequence>MKKILMCMCFSIVIGEAMAQIPVKRIKITADRKLTAPDNPKGRGLYTLAERIDTATLFKEDEAESKLGLPFRFGKGFAVDLGFGAGKWMETTKGRIWQLQISSDKAYSLNLVFDDLELADGCELMINNTAGNMQVGPYTSAITAKNHYLATDIIEGNSIILTLFEPASARAKSKLHISKIVHGYKRTFSDPYSVGGYGQSSSCEVNVNCSQGANWVSESNGVAMILLSSGDRLCSGSMITDVCQDLKTYFLTAFHCVDSITPDATLSAGEKNAVGGWLFRFNYKSPTCSGSEDYDYLTYNGSTFRAAYQQSDFALVELMATPLANSGIYYNGWSRSTTGASSSVMIHHPKGDVMKISTDNNAVATNSSTLNFYLGSGTVSFGPGTHWQAVMTSGGAEQGSSGSPLLNQNHQIVGQLHGGTGTCPGDANFQQLFGRFDVSWDGGGTADTRLKDWLDPGNTNASSVGGLPYPLITGAPYICSSETYTITGLPAGVTPTWAVTSPMTITSSTANTVTVASNNTNQFGNLTATYAGSCGNITATLVIQSGNPFWYNGIIYGDANPICVGGEFYYNVPTYPYSVGGYTWDWLGVDPNSYAINGNGNNSISLYPFSPTNGTLRVQVNGPCGVPVESYTYVESASCSSSFAYTYYPNPATNQITVSSSIASTAAKAKIQNPDQVYELFEARIYSDKGRVLASAKNTSVSKYVVIDTSQIPSGTYYLHILKGKETIKKQIIISH</sequence>
<dbReference type="STRING" id="714943.Mucpa_1386"/>
<gene>
    <name evidence="3" type="ORF">Mucpa_1386</name>
</gene>
<evidence type="ECO:0000256" key="1">
    <source>
        <dbReference type="SAM" id="SignalP"/>
    </source>
</evidence>
<dbReference type="InterPro" id="IPR043504">
    <property type="entry name" value="Peptidase_S1_PA_chymotrypsin"/>
</dbReference>
<dbReference type="eggNOG" id="COG1404">
    <property type="taxonomic scope" value="Bacteria"/>
</dbReference>
<dbReference type="Pfam" id="PF13365">
    <property type="entry name" value="Trypsin_2"/>
    <property type="match status" value="1"/>
</dbReference>
<dbReference type="InterPro" id="IPR026444">
    <property type="entry name" value="Secre_tail"/>
</dbReference>
<dbReference type="AlphaFoldDB" id="H1YHZ8"/>
<dbReference type="RefSeq" id="WP_008505326.1">
    <property type="nucleotide sequence ID" value="NZ_CM001403.1"/>
</dbReference>
<dbReference type="EMBL" id="CM001403">
    <property type="protein sequence ID" value="EHQ25546.1"/>
    <property type="molecule type" value="Genomic_DNA"/>
</dbReference>
<feature type="chain" id="PRO_5003558608" evidence="1">
    <location>
        <begin position="20"/>
        <end position="736"/>
    </location>
</feature>
<protein>
    <submittedName>
        <fullName evidence="3">Lysyl endopeptidase</fullName>
    </submittedName>
</protein>
<keyword evidence="1" id="KW-0732">Signal</keyword>
<dbReference type="PANTHER" id="PTHR36234:SF5">
    <property type="entry name" value="LYSYL ENDOPEPTIDASE"/>
    <property type="match status" value="1"/>
</dbReference>
<dbReference type="InterPro" id="IPR009003">
    <property type="entry name" value="Peptidase_S1_PA"/>
</dbReference>
<evidence type="ECO:0000313" key="4">
    <source>
        <dbReference type="Proteomes" id="UP000002774"/>
    </source>
</evidence>
<organism evidence="3 4">
    <name type="scientific">Mucilaginibacter paludis DSM 18603</name>
    <dbReference type="NCBI Taxonomy" id="714943"/>
    <lineage>
        <taxon>Bacteria</taxon>
        <taxon>Pseudomonadati</taxon>
        <taxon>Bacteroidota</taxon>
        <taxon>Sphingobacteriia</taxon>
        <taxon>Sphingobacteriales</taxon>
        <taxon>Sphingobacteriaceae</taxon>
        <taxon>Mucilaginibacter</taxon>
    </lineage>
</organism>
<dbReference type="SUPFAM" id="SSF50494">
    <property type="entry name" value="Trypsin-like serine proteases"/>
    <property type="match status" value="1"/>
</dbReference>